<dbReference type="CDD" id="cd04301">
    <property type="entry name" value="NAT_SF"/>
    <property type="match status" value="1"/>
</dbReference>
<organism evidence="4 5">
    <name type="scientific">Actinophytocola gossypii</name>
    <dbReference type="NCBI Taxonomy" id="2812003"/>
    <lineage>
        <taxon>Bacteria</taxon>
        <taxon>Bacillati</taxon>
        <taxon>Actinomycetota</taxon>
        <taxon>Actinomycetes</taxon>
        <taxon>Pseudonocardiales</taxon>
        <taxon>Pseudonocardiaceae</taxon>
    </lineage>
</organism>
<evidence type="ECO:0000313" key="5">
    <source>
        <dbReference type="Proteomes" id="UP001156441"/>
    </source>
</evidence>
<sequence length="174" mass="19899">MRVGAPVLVREATVADADAVGEVHAEAWRAGHRDVFEGDWLRRLAEQRRTLWSSVMTSREFARNTMLVAERGHRVAAFAYCGPHSDRGPGGEVFDLYAHPTVWGHGVAWTLLDAACESLRDTGFRRVRLWTMAGANRARHFYTSYGFTETPRRREHDFGDGRPVLEVEYERRLR</sequence>
<dbReference type="PROSITE" id="PS51186">
    <property type="entry name" value="GNAT"/>
    <property type="match status" value="1"/>
</dbReference>
<dbReference type="InterPro" id="IPR050832">
    <property type="entry name" value="Bact_Acetyltransf"/>
</dbReference>
<protein>
    <submittedName>
        <fullName evidence="4">GNAT family N-acetyltransferase</fullName>
    </submittedName>
</protein>
<feature type="domain" description="N-acetyltransferase" evidence="3">
    <location>
        <begin position="7"/>
        <end position="174"/>
    </location>
</feature>
<dbReference type="Pfam" id="PF00583">
    <property type="entry name" value="Acetyltransf_1"/>
    <property type="match status" value="1"/>
</dbReference>
<dbReference type="Gene3D" id="3.40.630.30">
    <property type="match status" value="1"/>
</dbReference>
<dbReference type="InterPro" id="IPR000182">
    <property type="entry name" value="GNAT_dom"/>
</dbReference>
<accession>A0ABT2JGL6</accession>
<gene>
    <name evidence="4" type="ORF">JT362_27415</name>
</gene>
<dbReference type="RefSeq" id="WP_260194721.1">
    <property type="nucleotide sequence ID" value="NZ_JAFFZE010000022.1"/>
</dbReference>
<dbReference type="PANTHER" id="PTHR43877">
    <property type="entry name" value="AMINOALKYLPHOSPHONATE N-ACETYLTRANSFERASE-RELATED-RELATED"/>
    <property type="match status" value="1"/>
</dbReference>
<evidence type="ECO:0000313" key="4">
    <source>
        <dbReference type="EMBL" id="MCT2586856.1"/>
    </source>
</evidence>
<dbReference type="Proteomes" id="UP001156441">
    <property type="component" value="Unassembled WGS sequence"/>
</dbReference>
<evidence type="ECO:0000256" key="1">
    <source>
        <dbReference type="ARBA" id="ARBA00022679"/>
    </source>
</evidence>
<name>A0ABT2JGL6_9PSEU</name>
<evidence type="ECO:0000259" key="3">
    <source>
        <dbReference type="PROSITE" id="PS51186"/>
    </source>
</evidence>
<dbReference type="EMBL" id="JAFFZE010000022">
    <property type="protein sequence ID" value="MCT2586856.1"/>
    <property type="molecule type" value="Genomic_DNA"/>
</dbReference>
<dbReference type="InterPro" id="IPR016181">
    <property type="entry name" value="Acyl_CoA_acyltransferase"/>
</dbReference>
<proteinExistence type="predicted"/>
<comment type="caution">
    <text evidence="4">The sequence shown here is derived from an EMBL/GenBank/DDBJ whole genome shotgun (WGS) entry which is preliminary data.</text>
</comment>
<keyword evidence="1" id="KW-0808">Transferase</keyword>
<reference evidence="4 5" key="1">
    <citation type="submission" date="2021-02" db="EMBL/GenBank/DDBJ databases">
        <title>Actinophytocola xerophila sp. nov., isolated from soil of cotton cropping field.</title>
        <authorList>
            <person name="Huang R."/>
            <person name="Chen X."/>
            <person name="Ge X."/>
            <person name="Liu W."/>
        </authorList>
    </citation>
    <scope>NUCLEOTIDE SEQUENCE [LARGE SCALE GENOMIC DNA]</scope>
    <source>
        <strain evidence="4 5">S1-96</strain>
    </source>
</reference>
<evidence type="ECO:0000256" key="2">
    <source>
        <dbReference type="ARBA" id="ARBA00023315"/>
    </source>
</evidence>
<dbReference type="SUPFAM" id="SSF55729">
    <property type="entry name" value="Acyl-CoA N-acyltransferases (Nat)"/>
    <property type="match status" value="1"/>
</dbReference>
<keyword evidence="5" id="KW-1185">Reference proteome</keyword>
<keyword evidence="2" id="KW-0012">Acyltransferase</keyword>